<sequence>MFLFWLMAFMSQDCSSILFAVSLCAAKYLELSDNVFLDRVDVLQENTEAVFAACDSAHGRWAKLLGVRALLHPRLRFQEFLRIYNITQEFISATEKIGGRLGYSIRGTLQSQAKGFVDFQHESQMAKIRAVLDQETWVEVHVAEEFQAIVSSVFCSEPLTTGHTDDAQGNVATGYSVVVSSCDASLMADAVLTNSD</sequence>
<keyword evidence="2" id="KW-1185">Reference proteome</keyword>
<evidence type="ECO:0000313" key="1">
    <source>
        <dbReference type="EMBL" id="KAI8001101.1"/>
    </source>
</evidence>
<accession>A0ACC0GLZ0</accession>
<dbReference type="Proteomes" id="UP001060215">
    <property type="component" value="Chromosome 8"/>
</dbReference>
<name>A0ACC0GLZ0_9ERIC</name>
<comment type="caution">
    <text evidence="1">The sequence shown here is derived from an EMBL/GenBank/DDBJ whole genome shotgun (WGS) entry which is preliminary data.</text>
</comment>
<organism evidence="1 2">
    <name type="scientific">Camellia lanceoleosa</name>
    <dbReference type="NCBI Taxonomy" id="1840588"/>
    <lineage>
        <taxon>Eukaryota</taxon>
        <taxon>Viridiplantae</taxon>
        <taxon>Streptophyta</taxon>
        <taxon>Embryophyta</taxon>
        <taxon>Tracheophyta</taxon>
        <taxon>Spermatophyta</taxon>
        <taxon>Magnoliopsida</taxon>
        <taxon>eudicotyledons</taxon>
        <taxon>Gunneridae</taxon>
        <taxon>Pentapetalae</taxon>
        <taxon>asterids</taxon>
        <taxon>Ericales</taxon>
        <taxon>Theaceae</taxon>
        <taxon>Camellia</taxon>
    </lineage>
</organism>
<proteinExistence type="predicted"/>
<reference evidence="1 2" key="1">
    <citation type="journal article" date="2022" name="Plant J.">
        <title>Chromosome-level genome of Camellia lanceoleosa provides a valuable resource for understanding genome evolution and self-incompatibility.</title>
        <authorList>
            <person name="Gong W."/>
            <person name="Xiao S."/>
            <person name="Wang L."/>
            <person name="Liao Z."/>
            <person name="Chang Y."/>
            <person name="Mo W."/>
            <person name="Hu G."/>
            <person name="Li W."/>
            <person name="Zhao G."/>
            <person name="Zhu H."/>
            <person name="Hu X."/>
            <person name="Ji K."/>
            <person name="Xiang X."/>
            <person name="Song Q."/>
            <person name="Yuan D."/>
            <person name="Jin S."/>
            <person name="Zhang L."/>
        </authorList>
    </citation>
    <scope>NUCLEOTIDE SEQUENCE [LARGE SCALE GENOMIC DNA]</scope>
    <source>
        <strain evidence="1">SQ_2022a</strain>
    </source>
</reference>
<protein>
    <submittedName>
        <fullName evidence="1">Uncharacterized protein</fullName>
    </submittedName>
</protein>
<evidence type="ECO:0000313" key="2">
    <source>
        <dbReference type="Proteomes" id="UP001060215"/>
    </source>
</evidence>
<gene>
    <name evidence="1" type="ORF">LOK49_LG09G02585</name>
</gene>
<dbReference type="EMBL" id="CM045765">
    <property type="protein sequence ID" value="KAI8001101.1"/>
    <property type="molecule type" value="Genomic_DNA"/>
</dbReference>